<dbReference type="EMBL" id="CAKLCB010000375">
    <property type="protein sequence ID" value="CAH0521104.1"/>
    <property type="molecule type" value="Genomic_DNA"/>
</dbReference>
<gene>
    <name evidence="10" type="ORF">PBS001_LOCUS7564</name>
    <name evidence="9" type="ORF">PBS003_LOCUS6535</name>
</gene>
<dbReference type="GO" id="GO:0003677">
    <property type="term" value="F:DNA binding"/>
    <property type="evidence" value="ECO:0007669"/>
    <property type="project" value="UniProtKB-KW"/>
</dbReference>
<keyword evidence="2" id="KW-0805">Transcription regulation</keyword>
<dbReference type="Proteomes" id="UP001160483">
    <property type="component" value="Unassembled WGS sequence"/>
</dbReference>
<reference evidence="9 11" key="1">
    <citation type="submission" date="2021-11" db="EMBL/GenBank/DDBJ databases">
        <authorList>
            <person name="Islam A."/>
            <person name="Islam S."/>
            <person name="Flora M.S."/>
            <person name="Rahman M."/>
            <person name="Ziaur R.M."/>
            <person name="Epstein J.H."/>
            <person name="Hassan M."/>
            <person name="Klassen M."/>
            <person name="Woodard K."/>
            <person name="Webb A."/>
            <person name="Webby R.J."/>
            <person name="El Zowalaty M.E."/>
        </authorList>
    </citation>
    <scope>NUCLEOTIDE SEQUENCE</scope>
    <source>
        <strain evidence="10">Pbs1</strain>
        <strain evidence="9">Pbs3</strain>
    </source>
</reference>
<dbReference type="PANTHER" id="PTHR46373">
    <property type="entry name" value="PROTEIN RKD4"/>
    <property type="match status" value="1"/>
</dbReference>
<evidence type="ECO:0000256" key="5">
    <source>
        <dbReference type="ARBA" id="ARBA00023163"/>
    </source>
</evidence>
<proteinExistence type="predicted"/>
<accession>A0AAU9L5N4</accession>
<name>A0AAU9L5N4_9STRA</name>
<sequence>MTASNSITLDMLRPHFEEPLTKVAAGFGICVTLLKKICRRHGIARWPHRQITGLRKSIASMEHAIGYFDGARRDSYAQQLLKQKNKLAALLKDPTSNNPLLASEEDHRDQNVKKQTDLSLLHGTDNAYKMMPALPARASSPTGPLLLESPYHDVSSGAVHLPGSPMWLPPLESSCTHPYQELYPSSVLKQSHRELYPTTNYWPSSYNSPTSPIYLPPLRPDPRGVLPPISSLVVSKNKMYTPSMPTVSW</sequence>
<feature type="domain" description="RWP-RK" evidence="8">
    <location>
        <begin position="1"/>
        <end position="74"/>
    </location>
</feature>
<dbReference type="InterPro" id="IPR044607">
    <property type="entry name" value="RKD-like"/>
</dbReference>
<dbReference type="EMBL" id="CAKKTJ010000321">
    <property type="protein sequence ID" value="CAH0479904.1"/>
    <property type="molecule type" value="Genomic_DNA"/>
</dbReference>
<evidence type="ECO:0000256" key="1">
    <source>
        <dbReference type="ARBA" id="ARBA00004049"/>
    </source>
</evidence>
<evidence type="ECO:0000313" key="11">
    <source>
        <dbReference type="Proteomes" id="UP001158986"/>
    </source>
</evidence>
<keyword evidence="5" id="KW-0804">Transcription</keyword>
<dbReference type="PROSITE" id="PS51519">
    <property type="entry name" value="RWP_RK"/>
    <property type="match status" value="1"/>
</dbReference>
<evidence type="ECO:0000313" key="9">
    <source>
        <dbReference type="EMBL" id="CAH0479904.1"/>
    </source>
</evidence>
<dbReference type="AlphaFoldDB" id="A0AAU9L5N4"/>
<evidence type="ECO:0000256" key="7">
    <source>
        <dbReference type="SAM" id="MobiDB-lite"/>
    </source>
</evidence>
<evidence type="ECO:0000313" key="12">
    <source>
        <dbReference type="Proteomes" id="UP001160483"/>
    </source>
</evidence>
<dbReference type="Pfam" id="PF02042">
    <property type="entry name" value="RWP-RK"/>
    <property type="match status" value="1"/>
</dbReference>
<dbReference type="PANTHER" id="PTHR46373:SF2">
    <property type="entry name" value="RWP-RK DOMAIN-CONTAINING PROTEIN"/>
    <property type="match status" value="1"/>
</dbReference>
<dbReference type="InterPro" id="IPR003035">
    <property type="entry name" value="RWP-RK_dom"/>
</dbReference>
<comment type="caution">
    <text evidence="9">The sequence shown here is derived from an EMBL/GenBank/DDBJ whole genome shotgun (WGS) entry which is preliminary data.</text>
</comment>
<evidence type="ECO:0000259" key="8">
    <source>
        <dbReference type="PROSITE" id="PS51519"/>
    </source>
</evidence>
<evidence type="ECO:0000256" key="6">
    <source>
        <dbReference type="ARBA" id="ARBA00023242"/>
    </source>
</evidence>
<keyword evidence="6" id="KW-0539">Nucleus</keyword>
<organism evidence="9 12">
    <name type="scientific">Peronospora belbahrii</name>
    <dbReference type="NCBI Taxonomy" id="622444"/>
    <lineage>
        <taxon>Eukaryota</taxon>
        <taxon>Sar</taxon>
        <taxon>Stramenopiles</taxon>
        <taxon>Oomycota</taxon>
        <taxon>Peronosporomycetes</taxon>
        <taxon>Peronosporales</taxon>
        <taxon>Peronosporaceae</taxon>
        <taxon>Peronospora</taxon>
    </lineage>
</organism>
<keyword evidence="4" id="KW-0238">DNA-binding</keyword>
<evidence type="ECO:0000256" key="3">
    <source>
        <dbReference type="ARBA" id="ARBA00023054"/>
    </source>
</evidence>
<dbReference type="Proteomes" id="UP001158986">
    <property type="component" value="Unassembled WGS sequence"/>
</dbReference>
<dbReference type="GO" id="GO:0003700">
    <property type="term" value="F:DNA-binding transcription factor activity"/>
    <property type="evidence" value="ECO:0007669"/>
    <property type="project" value="InterPro"/>
</dbReference>
<evidence type="ECO:0000256" key="4">
    <source>
        <dbReference type="ARBA" id="ARBA00023125"/>
    </source>
</evidence>
<keyword evidence="3" id="KW-0175">Coiled coil</keyword>
<keyword evidence="11" id="KW-1185">Reference proteome</keyword>
<feature type="region of interest" description="Disordered" evidence="7">
    <location>
        <begin position="92"/>
        <end position="112"/>
    </location>
</feature>
<evidence type="ECO:0000256" key="2">
    <source>
        <dbReference type="ARBA" id="ARBA00023015"/>
    </source>
</evidence>
<comment type="function">
    <text evidence="1">Putative transcription factor.</text>
</comment>
<evidence type="ECO:0000313" key="10">
    <source>
        <dbReference type="EMBL" id="CAH0521104.1"/>
    </source>
</evidence>
<protein>
    <recommendedName>
        <fullName evidence="8">RWP-RK domain-containing protein</fullName>
    </recommendedName>
</protein>